<organism evidence="2 3">
    <name type="scientific">Pseudonocardia eucalypti</name>
    <dbReference type="NCBI Taxonomy" id="648755"/>
    <lineage>
        <taxon>Bacteria</taxon>
        <taxon>Bacillati</taxon>
        <taxon>Actinomycetota</taxon>
        <taxon>Actinomycetes</taxon>
        <taxon>Pseudonocardiales</taxon>
        <taxon>Pseudonocardiaceae</taxon>
        <taxon>Pseudonocardia</taxon>
    </lineage>
</organism>
<dbReference type="CDD" id="cd06193">
    <property type="entry name" value="siderophore_interacting"/>
    <property type="match status" value="1"/>
</dbReference>
<accession>A0ABP9PZV3</accession>
<dbReference type="SUPFAM" id="SSF63380">
    <property type="entry name" value="Riboflavin synthase domain-like"/>
    <property type="match status" value="1"/>
</dbReference>
<gene>
    <name evidence="2" type="ORF">GCM10023321_27600</name>
</gene>
<dbReference type="Pfam" id="PF08021">
    <property type="entry name" value="FAD_binding_9"/>
    <property type="match status" value="1"/>
</dbReference>
<dbReference type="InterPro" id="IPR013113">
    <property type="entry name" value="SIP_FAD-bd"/>
</dbReference>
<dbReference type="InterPro" id="IPR017927">
    <property type="entry name" value="FAD-bd_FR_type"/>
</dbReference>
<name>A0ABP9PZV3_9PSEU</name>
<dbReference type="Gene3D" id="2.40.30.10">
    <property type="entry name" value="Translation factors"/>
    <property type="match status" value="1"/>
</dbReference>
<dbReference type="InterPro" id="IPR039261">
    <property type="entry name" value="FNR_nucleotide-bd"/>
</dbReference>
<dbReference type="PROSITE" id="PS51384">
    <property type="entry name" value="FAD_FR"/>
    <property type="match status" value="1"/>
</dbReference>
<comment type="caution">
    <text evidence="2">The sequence shown here is derived from an EMBL/GenBank/DDBJ whole genome shotgun (WGS) entry which is preliminary data.</text>
</comment>
<evidence type="ECO:0000313" key="3">
    <source>
        <dbReference type="Proteomes" id="UP001428817"/>
    </source>
</evidence>
<dbReference type="Pfam" id="PF04954">
    <property type="entry name" value="SIP"/>
    <property type="match status" value="1"/>
</dbReference>
<reference evidence="3" key="1">
    <citation type="journal article" date="2019" name="Int. J. Syst. Evol. Microbiol.">
        <title>The Global Catalogue of Microorganisms (GCM) 10K type strain sequencing project: providing services to taxonomists for standard genome sequencing and annotation.</title>
        <authorList>
            <consortium name="The Broad Institute Genomics Platform"/>
            <consortium name="The Broad Institute Genome Sequencing Center for Infectious Disease"/>
            <person name="Wu L."/>
            <person name="Ma J."/>
        </authorList>
    </citation>
    <scope>NUCLEOTIDE SEQUENCE [LARGE SCALE GENOMIC DNA]</scope>
    <source>
        <strain evidence="3">JCM 18303</strain>
    </source>
</reference>
<protein>
    <submittedName>
        <fullName evidence="2">Siderophore-interacting protein</fullName>
    </submittedName>
</protein>
<dbReference type="InterPro" id="IPR039374">
    <property type="entry name" value="SIP_fam"/>
</dbReference>
<dbReference type="Gene3D" id="3.40.50.80">
    <property type="entry name" value="Nucleotide-binding domain of ferredoxin-NADP reductase (FNR) module"/>
    <property type="match status" value="1"/>
</dbReference>
<dbReference type="InterPro" id="IPR007037">
    <property type="entry name" value="SIP_rossman_dom"/>
</dbReference>
<proteinExistence type="predicted"/>
<keyword evidence="3" id="KW-1185">Reference proteome</keyword>
<feature type="domain" description="FAD-binding FR-type" evidence="1">
    <location>
        <begin position="10"/>
        <end position="137"/>
    </location>
</feature>
<dbReference type="PANTHER" id="PTHR30157:SF0">
    <property type="entry name" value="NADPH-DEPENDENT FERRIC-CHELATE REDUCTASE"/>
    <property type="match status" value="1"/>
</dbReference>
<dbReference type="InterPro" id="IPR017938">
    <property type="entry name" value="Riboflavin_synthase-like_b-brl"/>
</dbReference>
<sequence>MADRPPRKGRQTTRMVVRQADRITPHLIRIVAAPAEPEDFPRFETPYTDAYLKVVFPLAGVTYPEPFDMATAREALPREQWPVLRTYTLREVRPETGDLVLDFVYHGDVGLAGPWAATVVPGTEFHVAGPGGAYAPDPTADWHLLVGDESALPAIAASLRQIPAGVPAHVFAEVGGAEDELPLETPGELRLRWLHRPDGVSLQEAVRTAFNSDFPTGRVHAFVHGEASAIKELRRYLVYERGVPLGDLSISGYWKQGVDDEGYRATKKDARAAEAVEDAQHGLVEAR</sequence>
<evidence type="ECO:0000259" key="1">
    <source>
        <dbReference type="PROSITE" id="PS51384"/>
    </source>
</evidence>
<dbReference type="Proteomes" id="UP001428817">
    <property type="component" value="Unassembled WGS sequence"/>
</dbReference>
<dbReference type="PANTHER" id="PTHR30157">
    <property type="entry name" value="FERRIC REDUCTASE, NADPH-DEPENDENT"/>
    <property type="match status" value="1"/>
</dbReference>
<dbReference type="EMBL" id="BAABJP010000010">
    <property type="protein sequence ID" value="GAA5155004.1"/>
    <property type="molecule type" value="Genomic_DNA"/>
</dbReference>
<evidence type="ECO:0000313" key="2">
    <source>
        <dbReference type="EMBL" id="GAA5155004.1"/>
    </source>
</evidence>